<comment type="caution">
    <text evidence="2">The sequence shown here is derived from an EMBL/GenBank/DDBJ whole genome shotgun (WGS) entry which is preliminary data.</text>
</comment>
<feature type="coiled-coil region" evidence="1">
    <location>
        <begin position="1198"/>
        <end position="1225"/>
    </location>
</feature>
<protein>
    <submittedName>
        <fullName evidence="2">Uncharacterized protein</fullName>
    </submittedName>
</protein>
<evidence type="ECO:0000256" key="1">
    <source>
        <dbReference type="SAM" id="Coils"/>
    </source>
</evidence>
<gene>
    <name evidence="2" type="ORF">H0N91_08375</name>
</gene>
<evidence type="ECO:0000313" key="3">
    <source>
        <dbReference type="Proteomes" id="UP000586254"/>
    </source>
</evidence>
<keyword evidence="1" id="KW-0175">Coiled coil</keyword>
<dbReference type="RefSeq" id="WP_148429220.1">
    <property type="nucleotide sequence ID" value="NZ_CABJAI010000007.1"/>
</dbReference>
<dbReference type="Proteomes" id="UP000586254">
    <property type="component" value="Unassembled WGS sequence"/>
</dbReference>
<proteinExistence type="predicted"/>
<evidence type="ECO:0000313" key="2">
    <source>
        <dbReference type="EMBL" id="NZA38159.1"/>
    </source>
</evidence>
<organism evidence="2 3">
    <name type="scientific">Eubacterium callanderi</name>
    <dbReference type="NCBI Taxonomy" id="53442"/>
    <lineage>
        <taxon>Bacteria</taxon>
        <taxon>Bacillati</taxon>
        <taxon>Bacillota</taxon>
        <taxon>Clostridia</taxon>
        <taxon>Eubacteriales</taxon>
        <taxon>Eubacteriaceae</taxon>
        <taxon>Eubacterium</taxon>
    </lineage>
</organism>
<sequence length="1413" mass="162800">MRIGDIIAFRKDLYFEGAVQADWFYVPEKAAKVAENFVFHGKDYYGVESKTKNKTIDTISLVKTLAEKFEDSSNPLSLAIADYGTGKSHLAVTLGQLFSGASYMPKTFAKIIDNINKIDSEAASEIREICTDRNFVLVINGMRDFNLHYEILRAAQKSLCLYGLSDDKLRNLNRTVETASLFFERNKDSQLELFENSARELGWKEQGSQLTEKIKEKLLTDDNAFEIVNNVYRQITGKEISWDEGISARSILEMLLSEYCGLNGQFDRVIILFDEFGRYLEYASGSDAGKSGDSALQQIFEVAQDADGALQVINFIQSDIKSYLVRVDQTRNISRYIGRYDQSDKYHISSNLETVFANLIYRNNRDAFESTIVEWQKYNEIKWEELYSQMNRWLSLSGVWADYSLFRKVIVEGIYPMHPLATFMLTQLSDYLQNRSSMTLISQYIAEVADSSIENGIPLVLPEELMCGDLYQEMLSSEINGKQLSQHCIRYDNILRKQGDKLSDRLLAVLRANLIARILKFKTRDYEDAKEALVLCSGLTISELEDELELLENEYAVLGFDEHAGCFDFMEDSRGAHEYKIKKKRIAATWKTDFRAMFKTAKVLEIGELSEPQETSFGTTHKILTNEWKYSQEVLLAEDVSKELIGEYKKTWKASVSAAVPKGRLIWIYVNKDTDYQYIKRLHMFAKELQGSPILLMLLNDSEDRLASALKNYDVLDQMDDSIRQMYSRAYSDDYNQAEDILRNEFEMLKKQRQCIYPDEIIQLKKRLQVALTEVFEGIYPKVVSFNFDGLLTASNNFTGKGSQYYCQIIKMLLSNNVNYDTIHDFTSDVRSKITAVLMESSATSWKCISTNYAIMPPAESRARAVYEEAVSDLNSSKKYDCVQFLEKYCYPPYGLSEESALMMLAVLLANHSYCVRIHYNGSQNSIIRWKDEVIIKDKKINMDLIRTSKLILIDTNAVEAKFQQYINRLDATTDLDAVIRLQREIQKFADDNGVPESLEVNYKLANSRFEIAARARKDWDDRIVKVEDELETAYERGNVYNALVALETIDEIPLYSIFNENGFTISEEYRNRLLELGNEARNIVDTCFENWLEGTIHCKSVEAMTQFEKHVKRCNEKLVKFRFATYAKKLSAKGDAELAKKDEIRSRQELLSDGQKYLTAYKKVSTKNYTDVSDMLAKAKDLLERLSKYELALGNDAKRLHTQLDQCVAKLDSAKKRMQQDMENIWEDLANTQTLEDIENVQSCIAMVMNYRMATRDLQDFEELNTALDNFVSDINVLKEAVNDRKLLQKEIASLRNKYSDAELDFDVDAVLEDVISSAENAIDTKDHVWRTQYLTLGNQTREEIHIWKDNTRILPAFLKQETIEAVEKMKIEADQIVSKAMIEDVVFYFKKLNPEERTRCLALLMSNNEDC</sequence>
<accession>A0A853JP50</accession>
<feature type="coiled-coil region" evidence="1">
    <location>
        <begin position="1279"/>
        <end position="1306"/>
    </location>
</feature>
<name>A0A853JP50_9FIRM</name>
<dbReference type="EMBL" id="JACCKS010000008">
    <property type="protein sequence ID" value="NZA38159.1"/>
    <property type="molecule type" value="Genomic_DNA"/>
</dbReference>
<reference evidence="2 3" key="1">
    <citation type="submission" date="2020-07" db="EMBL/GenBank/DDBJ databases">
        <title>Organ Donor 1.</title>
        <authorList>
            <person name="Marsh A.J."/>
            <person name="Azcarate-Peril M.A."/>
        </authorList>
    </citation>
    <scope>NUCLEOTIDE SEQUENCE [LARGE SCALE GENOMIC DNA]</scope>
    <source>
        <strain evidence="2 3">AMC0717</strain>
    </source>
</reference>